<feature type="chain" id="PRO_5018148428" evidence="2">
    <location>
        <begin position="23"/>
        <end position="118"/>
    </location>
</feature>
<proteinExistence type="predicted"/>
<organism evidence="3 4">
    <name type="scientific">Schistosoma margrebowiei</name>
    <dbReference type="NCBI Taxonomy" id="48269"/>
    <lineage>
        <taxon>Eukaryota</taxon>
        <taxon>Metazoa</taxon>
        <taxon>Spiralia</taxon>
        <taxon>Lophotrochozoa</taxon>
        <taxon>Platyhelminthes</taxon>
        <taxon>Trematoda</taxon>
        <taxon>Digenea</taxon>
        <taxon>Strigeidida</taxon>
        <taxon>Schistosomatoidea</taxon>
        <taxon>Schistosomatidae</taxon>
        <taxon>Schistosoma</taxon>
    </lineage>
</organism>
<keyword evidence="1" id="KW-0812">Transmembrane</keyword>
<protein>
    <submittedName>
        <fullName evidence="3">Uncharacterized protein</fullName>
    </submittedName>
</protein>
<evidence type="ECO:0000256" key="2">
    <source>
        <dbReference type="SAM" id="SignalP"/>
    </source>
</evidence>
<dbReference type="EMBL" id="UZAI01004917">
    <property type="protein sequence ID" value="VDO88330.1"/>
    <property type="molecule type" value="Genomic_DNA"/>
</dbReference>
<keyword evidence="2" id="KW-0732">Signal</keyword>
<evidence type="ECO:0000313" key="4">
    <source>
        <dbReference type="Proteomes" id="UP000277204"/>
    </source>
</evidence>
<evidence type="ECO:0000313" key="3">
    <source>
        <dbReference type="EMBL" id="VDO88330.1"/>
    </source>
</evidence>
<keyword evidence="1" id="KW-0472">Membrane</keyword>
<gene>
    <name evidence="3" type="ORF">SMRZ_LOCUS9943</name>
</gene>
<feature type="signal peptide" evidence="2">
    <location>
        <begin position="1"/>
        <end position="22"/>
    </location>
</feature>
<name>A0A3P7YJW2_9TREM</name>
<feature type="transmembrane region" description="Helical" evidence="1">
    <location>
        <begin position="32"/>
        <end position="57"/>
    </location>
</feature>
<keyword evidence="1" id="KW-1133">Transmembrane helix</keyword>
<keyword evidence="4" id="KW-1185">Reference proteome</keyword>
<dbReference type="Proteomes" id="UP000277204">
    <property type="component" value="Unassembled WGS sequence"/>
</dbReference>
<dbReference type="AlphaFoldDB" id="A0A3P7YJW2"/>
<reference evidence="3 4" key="1">
    <citation type="submission" date="2018-11" db="EMBL/GenBank/DDBJ databases">
        <authorList>
            <consortium name="Pathogen Informatics"/>
        </authorList>
    </citation>
    <scope>NUCLEOTIDE SEQUENCE [LARGE SCALE GENOMIC DNA]</scope>
    <source>
        <strain evidence="3 4">Zambia</strain>
    </source>
</reference>
<evidence type="ECO:0000256" key="1">
    <source>
        <dbReference type="SAM" id="Phobius"/>
    </source>
</evidence>
<accession>A0A3P7YJW2</accession>
<sequence length="118" mass="13772">MVNFFMLVILTVWHAIARAVSASKPKFLEYEHYVMYSLLSCYCIGSVLFGLTVYLDAGSRRRLMKRKDVEFNQYKQQIEAQKQHHSILSVSLEEWLSSPHNSITDNLLDKNDPLINNY</sequence>